<dbReference type="EMBL" id="JBBYHV010000001">
    <property type="protein sequence ID" value="MEL1250124.1"/>
    <property type="molecule type" value="Genomic_DNA"/>
</dbReference>
<evidence type="ECO:0000256" key="5">
    <source>
        <dbReference type="ARBA" id="ARBA00022723"/>
    </source>
</evidence>
<name>A0ABU9ICH8_9SPHN</name>
<feature type="binding site" evidence="18">
    <location>
        <begin position="61"/>
        <end position="65"/>
    </location>
    <ligand>
        <name>(6S)-NADPHX</name>
        <dbReference type="ChEBI" id="CHEBI:64076"/>
    </ligand>
</feature>
<keyword evidence="13" id="KW-0511">Multifunctional enzyme</keyword>
<dbReference type="InterPro" id="IPR036652">
    <property type="entry name" value="YjeF_N_dom_sf"/>
</dbReference>
<organism evidence="22 23">
    <name type="scientific">Aurantiacibacter gilvus</name>
    <dbReference type="NCBI Taxonomy" id="3139141"/>
    <lineage>
        <taxon>Bacteria</taxon>
        <taxon>Pseudomonadati</taxon>
        <taxon>Pseudomonadota</taxon>
        <taxon>Alphaproteobacteria</taxon>
        <taxon>Sphingomonadales</taxon>
        <taxon>Erythrobacteraceae</taxon>
        <taxon>Aurantiacibacter</taxon>
    </lineage>
</organism>
<comment type="catalytic activity">
    <reaction evidence="15 17 19">
        <text>(6S)-NADHX + ADP = AMP + phosphate + NADH + H(+)</text>
        <dbReference type="Rhea" id="RHEA:32223"/>
        <dbReference type="ChEBI" id="CHEBI:15378"/>
        <dbReference type="ChEBI" id="CHEBI:43474"/>
        <dbReference type="ChEBI" id="CHEBI:57945"/>
        <dbReference type="ChEBI" id="CHEBI:64074"/>
        <dbReference type="ChEBI" id="CHEBI:456215"/>
        <dbReference type="ChEBI" id="CHEBI:456216"/>
        <dbReference type="EC" id="4.2.1.136"/>
    </reaction>
</comment>
<evidence type="ECO:0000256" key="4">
    <source>
        <dbReference type="ARBA" id="ARBA00009524"/>
    </source>
</evidence>
<comment type="catalytic activity">
    <reaction evidence="2 18 19">
        <text>(6R)-NADPHX = (6S)-NADPHX</text>
        <dbReference type="Rhea" id="RHEA:32227"/>
        <dbReference type="ChEBI" id="CHEBI:64076"/>
        <dbReference type="ChEBI" id="CHEBI:64077"/>
        <dbReference type="EC" id="5.1.99.6"/>
    </reaction>
</comment>
<evidence type="ECO:0000256" key="13">
    <source>
        <dbReference type="ARBA" id="ARBA00023268"/>
    </source>
</evidence>
<dbReference type="Proteomes" id="UP001497045">
    <property type="component" value="Unassembled WGS sequence"/>
</dbReference>
<dbReference type="NCBIfam" id="TIGR00197">
    <property type="entry name" value="yjeF_nterm"/>
    <property type="match status" value="1"/>
</dbReference>
<feature type="binding site" evidence="17">
    <location>
        <position position="345"/>
    </location>
    <ligand>
        <name>(6S)-NADPHX</name>
        <dbReference type="ChEBI" id="CHEBI:64076"/>
    </ligand>
</feature>
<evidence type="ECO:0000256" key="3">
    <source>
        <dbReference type="ARBA" id="ARBA00006001"/>
    </source>
</evidence>
<dbReference type="InterPro" id="IPR000631">
    <property type="entry name" value="CARKD"/>
</dbReference>
<comment type="function">
    <text evidence="17">Catalyzes the dehydration of the S-form of NAD(P)HX at the expense of ADP, which is converted to AMP. Together with NAD(P)HX epimerase, which catalyzes the epimerization of the S- and R-forms, the enzyme allows the repair of both epimers of NAD(P)HX, a damaged form of NAD(P)H that is a result of enzymatic or heat-dependent hydration.</text>
</comment>
<dbReference type="Gene3D" id="3.40.1190.20">
    <property type="match status" value="1"/>
</dbReference>
<comment type="similarity">
    <text evidence="18">Belongs to the NnrE/AIBP family.</text>
</comment>
<dbReference type="EC" id="5.1.99.6" evidence="19"/>
<keyword evidence="23" id="KW-1185">Reference proteome</keyword>
<dbReference type="PROSITE" id="PS01050">
    <property type="entry name" value="YJEF_C_2"/>
    <property type="match status" value="1"/>
</dbReference>
<feature type="binding site" evidence="17">
    <location>
        <begin position="381"/>
        <end position="385"/>
    </location>
    <ligand>
        <name>AMP</name>
        <dbReference type="ChEBI" id="CHEBI:456215"/>
    </ligand>
</feature>
<evidence type="ECO:0000256" key="1">
    <source>
        <dbReference type="ARBA" id="ARBA00000013"/>
    </source>
</evidence>
<comment type="caution">
    <text evidence="22">The sequence shown here is derived from an EMBL/GenBank/DDBJ whole genome shotgun (WGS) entry which is preliminary data.</text>
</comment>
<dbReference type="PIRSF" id="PIRSF017184">
    <property type="entry name" value="Nnr"/>
    <property type="match status" value="1"/>
</dbReference>
<comment type="function">
    <text evidence="14 19">Bifunctional enzyme that catalyzes the epimerization of the S- and R-forms of NAD(P)HX and the dehydration of the S-form of NAD(P)HX at the expense of ADP, which is converted to AMP. This allows the repair of both epimers of NAD(P)HX, a damaged form of NAD(P)H that is a result of enzymatic or heat-dependent hydration.</text>
</comment>
<evidence type="ECO:0000256" key="2">
    <source>
        <dbReference type="ARBA" id="ARBA00000909"/>
    </source>
</evidence>
<dbReference type="RefSeq" id="WP_341672643.1">
    <property type="nucleotide sequence ID" value="NZ_JBBYHV010000001.1"/>
</dbReference>
<feature type="binding site" evidence="18">
    <location>
        <position position="62"/>
    </location>
    <ligand>
        <name>K(+)</name>
        <dbReference type="ChEBI" id="CHEBI:29103"/>
    </ligand>
</feature>
<keyword evidence="6 17" id="KW-0547">Nucleotide-binding</keyword>
<dbReference type="Gene3D" id="3.40.50.10260">
    <property type="entry name" value="YjeF N-terminal domain"/>
    <property type="match status" value="1"/>
</dbReference>
<dbReference type="PANTHER" id="PTHR12592:SF0">
    <property type="entry name" value="ATP-DEPENDENT (S)-NAD(P)H-HYDRATE DEHYDRATASE"/>
    <property type="match status" value="1"/>
</dbReference>
<keyword evidence="5 18" id="KW-0479">Metal-binding</keyword>
<evidence type="ECO:0000256" key="14">
    <source>
        <dbReference type="ARBA" id="ARBA00025153"/>
    </source>
</evidence>
<feature type="binding site" evidence="17">
    <location>
        <position position="240"/>
    </location>
    <ligand>
        <name>(6S)-NADPHX</name>
        <dbReference type="ChEBI" id="CHEBI:64076"/>
    </ligand>
</feature>
<evidence type="ECO:0000313" key="23">
    <source>
        <dbReference type="Proteomes" id="UP001497045"/>
    </source>
</evidence>
<evidence type="ECO:0000259" key="20">
    <source>
        <dbReference type="PROSITE" id="PS51383"/>
    </source>
</evidence>
<feature type="binding site" evidence="17">
    <location>
        <position position="411"/>
    </location>
    <ligand>
        <name>(6S)-NADPHX</name>
        <dbReference type="ChEBI" id="CHEBI:64076"/>
    </ligand>
</feature>
<evidence type="ECO:0000313" key="22">
    <source>
        <dbReference type="EMBL" id="MEL1250124.1"/>
    </source>
</evidence>
<protein>
    <recommendedName>
        <fullName evidence="19">Bifunctional NAD(P)H-hydrate repair enzyme</fullName>
    </recommendedName>
    <alternativeName>
        <fullName evidence="19">Nicotinamide nucleotide repair protein</fullName>
    </alternativeName>
    <domain>
        <recommendedName>
            <fullName evidence="19">ADP-dependent (S)-NAD(P)H-hydrate dehydratase</fullName>
            <ecNumber evidence="19">4.2.1.136</ecNumber>
        </recommendedName>
        <alternativeName>
            <fullName evidence="19">ADP-dependent NAD(P)HX dehydratase</fullName>
        </alternativeName>
    </domain>
    <domain>
        <recommendedName>
            <fullName evidence="19">NAD(P)H-hydrate epimerase</fullName>
            <ecNumber evidence="19">5.1.99.6</ecNumber>
        </recommendedName>
    </domain>
</protein>
<dbReference type="SUPFAM" id="SSF64153">
    <property type="entry name" value="YjeF N-terminal domain-like"/>
    <property type="match status" value="1"/>
</dbReference>
<sequence>MTAAFPQQILTASQMQEAEQALLDAGETIETLMERAGAGAADWVWRIAAHRPVTVLCGPGNNGGDGYVIARVLAERGVPVQVVAPIPPKTDAAKIARAKWGGEPVSDAKGEVLVDCLFGTGLGRPLDDSLLAHLTSLAASHPIRIAVDLPSGIDSDNGEALNEGLPHYQLTISLGAWKYAHWMMPAMAAMGDKRLVDIGVGRVHEAARLSTPPQLAAPAPDAHKYSRGLLVVLAGEMPGAAVLAARAAQHGGAGYVKVFAGEDDERFPVPPDLVVDHGSLFDLVRDHRIDAFLVGPGLGRSDEAQARLDWVLACDLPTVVDADALALLEPQMLEEREWPIVATPHAGELDAMANSFGVAGLDRAEQAIELAEGIEGVMVAKGPDTLIAAQGSSLAIMPPATSWLSTAGTGDVLAGLIASRLACGVNPRKAAEQGCWLHALAARKAGPTFTAGQLIEQVPAAYAELM</sequence>
<dbReference type="NCBIfam" id="TIGR00196">
    <property type="entry name" value="yjeF_cterm"/>
    <property type="match status" value="1"/>
</dbReference>
<keyword evidence="8 17" id="KW-0521">NADP</keyword>
<evidence type="ECO:0000256" key="18">
    <source>
        <dbReference type="HAMAP-Rule" id="MF_01966"/>
    </source>
</evidence>
<reference evidence="22 23" key="1">
    <citation type="submission" date="2024-04" db="EMBL/GenBank/DDBJ databases">
        <title>Aurantiacibacter sp. DGU6 16S ribosomal RNA gene Genome sequencing and assembly.</title>
        <authorList>
            <person name="Park S."/>
        </authorList>
    </citation>
    <scope>NUCLEOTIDE SEQUENCE [LARGE SCALE GENOMIC DNA]</scope>
    <source>
        <strain evidence="22 23">DGU6</strain>
    </source>
</reference>
<feature type="binding site" evidence="18">
    <location>
        <begin position="119"/>
        <end position="125"/>
    </location>
    <ligand>
        <name>(6S)-NADPHX</name>
        <dbReference type="ChEBI" id="CHEBI:64076"/>
    </ligand>
</feature>
<keyword evidence="12 17" id="KW-0456">Lyase</keyword>
<feature type="binding site" evidence="18">
    <location>
        <position position="115"/>
    </location>
    <ligand>
        <name>K(+)</name>
        <dbReference type="ChEBI" id="CHEBI:29103"/>
    </ligand>
</feature>
<feature type="binding site" evidence="17">
    <location>
        <position position="297"/>
    </location>
    <ligand>
        <name>(6S)-NADPHX</name>
        <dbReference type="ChEBI" id="CHEBI:64076"/>
    </ligand>
</feature>
<evidence type="ECO:0000256" key="16">
    <source>
        <dbReference type="ARBA" id="ARBA00049209"/>
    </source>
</evidence>
<comment type="cofactor">
    <cofactor evidence="18 19">
        <name>K(+)</name>
        <dbReference type="ChEBI" id="CHEBI:29103"/>
    </cofactor>
    <text evidence="18 19">Binds 1 potassium ion per subunit.</text>
</comment>
<comment type="catalytic activity">
    <reaction evidence="1 18 19">
        <text>(6R)-NADHX = (6S)-NADHX</text>
        <dbReference type="Rhea" id="RHEA:32215"/>
        <dbReference type="ChEBI" id="CHEBI:64074"/>
        <dbReference type="ChEBI" id="CHEBI:64075"/>
        <dbReference type="EC" id="5.1.99.6"/>
    </reaction>
</comment>
<evidence type="ECO:0000256" key="15">
    <source>
        <dbReference type="ARBA" id="ARBA00048238"/>
    </source>
</evidence>
<keyword evidence="9 18" id="KW-0630">Potassium</keyword>
<dbReference type="EC" id="4.2.1.136" evidence="19"/>
<comment type="catalytic activity">
    <reaction evidence="16 17 19">
        <text>(6S)-NADPHX + ADP = AMP + phosphate + NADPH + H(+)</text>
        <dbReference type="Rhea" id="RHEA:32235"/>
        <dbReference type="ChEBI" id="CHEBI:15378"/>
        <dbReference type="ChEBI" id="CHEBI:43474"/>
        <dbReference type="ChEBI" id="CHEBI:57783"/>
        <dbReference type="ChEBI" id="CHEBI:64076"/>
        <dbReference type="ChEBI" id="CHEBI:456215"/>
        <dbReference type="ChEBI" id="CHEBI:456216"/>
        <dbReference type="EC" id="4.2.1.136"/>
    </reaction>
</comment>
<comment type="subunit">
    <text evidence="17">Homotetramer.</text>
</comment>
<evidence type="ECO:0000256" key="11">
    <source>
        <dbReference type="ARBA" id="ARBA00023235"/>
    </source>
</evidence>
<comment type="similarity">
    <text evidence="3 19">In the N-terminal section; belongs to the NnrE/AIBP family.</text>
</comment>
<comment type="similarity">
    <text evidence="4 19">In the C-terminal section; belongs to the NnrD/CARKD family.</text>
</comment>
<dbReference type="SUPFAM" id="SSF53613">
    <property type="entry name" value="Ribokinase-like"/>
    <property type="match status" value="1"/>
</dbReference>
<evidence type="ECO:0000256" key="10">
    <source>
        <dbReference type="ARBA" id="ARBA00023027"/>
    </source>
</evidence>
<dbReference type="PANTHER" id="PTHR12592">
    <property type="entry name" value="ATP-DEPENDENT (S)-NAD(P)H-HYDRATE DEHYDRATASE FAMILY MEMBER"/>
    <property type="match status" value="1"/>
</dbReference>
<comment type="similarity">
    <text evidence="17">Belongs to the NnrD/CARKD family.</text>
</comment>
<dbReference type="HAMAP" id="MF_01965">
    <property type="entry name" value="NADHX_dehydratase"/>
    <property type="match status" value="1"/>
</dbReference>
<keyword evidence="7 17" id="KW-0067">ATP-binding</keyword>
<comment type="function">
    <text evidence="18">Catalyzes the epimerization of the S- and R-forms of NAD(P)HX, a damaged form of NAD(P)H that is a result of enzymatic or heat-dependent hydration. This is a prerequisite for the S-specific NAD(P)H-hydrate dehydratase to allow the repair of both epimers of NAD(P)HX.</text>
</comment>
<feature type="binding site" evidence="18">
    <location>
        <position position="151"/>
    </location>
    <ligand>
        <name>K(+)</name>
        <dbReference type="ChEBI" id="CHEBI:29103"/>
    </ligand>
</feature>
<comment type="caution">
    <text evidence="18">Lacks conserved residue(s) required for the propagation of feature annotation.</text>
</comment>
<evidence type="ECO:0000256" key="8">
    <source>
        <dbReference type="ARBA" id="ARBA00022857"/>
    </source>
</evidence>
<comment type="cofactor">
    <cofactor evidence="17">
        <name>Mg(2+)</name>
        <dbReference type="ChEBI" id="CHEBI:18420"/>
    </cofactor>
</comment>
<dbReference type="InterPro" id="IPR017953">
    <property type="entry name" value="Carbohydrate_kinase_pred_CS"/>
</dbReference>
<dbReference type="Pfam" id="PF01256">
    <property type="entry name" value="Carb_kinase"/>
    <property type="match status" value="1"/>
</dbReference>
<evidence type="ECO:0000256" key="9">
    <source>
        <dbReference type="ARBA" id="ARBA00022958"/>
    </source>
</evidence>
<gene>
    <name evidence="17" type="primary">nnrD</name>
    <name evidence="18" type="synonym">nnrE</name>
    <name evidence="22" type="ORF">AAEO60_05525</name>
</gene>
<dbReference type="PROSITE" id="PS51385">
    <property type="entry name" value="YJEF_N"/>
    <property type="match status" value="1"/>
</dbReference>
<feature type="binding site" evidence="17">
    <location>
        <position position="410"/>
    </location>
    <ligand>
        <name>AMP</name>
        <dbReference type="ChEBI" id="CHEBI:456215"/>
    </ligand>
</feature>
<evidence type="ECO:0000256" key="17">
    <source>
        <dbReference type="HAMAP-Rule" id="MF_01965"/>
    </source>
</evidence>
<dbReference type="InterPro" id="IPR030677">
    <property type="entry name" value="Nnr"/>
</dbReference>
<accession>A0ABU9ICH8</accession>
<dbReference type="InterPro" id="IPR029056">
    <property type="entry name" value="Ribokinase-like"/>
</dbReference>
<feature type="binding site" evidence="18">
    <location>
        <position position="148"/>
    </location>
    <ligand>
        <name>(6S)-NADPHX</name>
        <dbReference type="ChEBI" id="CHEBI:64076"/>
    </ligand>
</feature>
<feature type="domain" description="YjeF C-terminal" evidence="20">
    <location>
        <begin position="207"/>
        <end position="465"/>
    </location>
</feature>
<dbReference type="HAMAP" id="MF_01966">
    <property type="entry name" value="NADHX_epimerase"/>
    <property type="match status" value="1"/>
</dbReference>
<keyword evidence="11 18" id="KW-0413">Isomerase</keyword>
<proteinExistence type="inferred from homology"/>
<dbReference type="CDD" id="cd01171">
    <property type="entry name" value="YXKO-related"/>
    <property type="match status" value="1"/>
</dbReference>
<evidence type="ECO:0000256" key="7">
    <source>
        <dbReference type="ARBA" id="ARBA00022840"/>
    </source>
</evidence>
<dbReference type="InterPro" id="IPR004443">
    <property type="entry name" value="YjeF_N_dom"/>
</dbReference>
<feature type="domain" description="YjeF N-terminal" evidence="21">
    <location>
        <begin position="15"/>
        <end position="206"/>
    </location>
</feature>
<dbReference type="Pfam" id="PF03853">
    <property type="entry name" value="YjeF_N"/>
    <property type="match status" value="1"/>
</dbReference>
<keyword evidence="10 17" id="KW-0520">NAD</keyword>
<dbReference type="PROSITE" id="PS51383">
    <property type="entry name" value="YJEF_C_3"/>
    <property type="match status" value="1"/>
</dbReference>
<evidence type="ECO:0000259" key="21">
    <source>
        <dbReference type="PROSITE" id="PS51385"/>
    </source>
</evidence>
<evidence type="ECO:0000256" key="12">
    <source>
        <dbReference type="ARBA" id="ARBA00023239"/>
    </source>
</evidence>
<evidence type="ECO:0000256" key="6">
    <source>
        <dbReference type="ARBA" id="ARBA00022741"/>
    </source>
</evidence>
<evidence type="ECO:0000256" key="19">
    <source>
        <dbReference type="PIRNR" id="PIRNR017184"/>
    </source>
</evidence>